<reference evidence="4 5" key="1">
    <citation type="journal article" date="2019" name="Sci. Rep.">
        <title>A high-quality genome of Eragrostis curvula grass provides insights into Poaceae evolution and supports new strategies to enhance forage quality.</title>
        <authorList>
            <person name="Carballo J."/>
            <person name="Santos B.A.C.M."/>
            <person name="Zappacosta D."/>
            <person name="Garbus I."/>
            <person name="Selva J.P."/>
            <person name="Gallo C.A."/>
            <person name="Diaz A."/>
            <person name="Albertini E."/>
            <person name="Caccamo M."/>
            <person name="Echenique V."/>
        </authorList>
    </citation>
    <scope>NUCLEOTIDE SEQUENCE [LARGE SCALE GENOMIC DNA]</scope>
    <source>
        <strain evidence="5">cv. Victoria</strain>
        <tissue evidence="4">Leaf</tissue>
    </source>
</reference>
<comment type="subcellular location">
    <subcellularLocation>
        <location evidence="1">Nucleus</location>
    </subcellularLocation>
</comment>
<dbReference type="AlphaFoldDB" id="A0A5J9UMF2"/>
<name>A0A5J9UMF2_9POAL</name>
<evidence type="ECO:0000313" key="5">
    <source>
        <dbReference type="Proteomes" id="UP000324897"/>
    </source>
</evidence>
<dbReference type="GO" id="GO:0043565">
    <property type="term" value="F:sequence-specific DNA binding"/>
    <property type="evidence" value="ECO:0007669"/>
    <property type="project" value="TreeGrafter"/>
</dbReference>
<dbReference type="Gramene" id="TVU24594">
    <property type="protein sequence ID" value="TVU24594"/>
    <property type="gene ID" value="EJB05_27041"/>
</dbReference>
<dbReference type="OrthoDB" id="551431at2759"/>
<proteinExistence type="predicted"/>
<feature type="domain" description="Plant bHLH transcription factor ACT-like" evidence="3">
    <location>
        <begin position="17"/>
        <end position="70"/>
    </location>
</feature>
<keyword evidence="2" id="KW-0539">Nucleus</keyword>
<dbReference type="InterPro" id="IPR051358">
    <property type="entry name" value="TF_AMS/ICE1/BHLH6-like"/>
</dbReference>
<sequence>MPCYVVFHFDEMVSKFEVRTREGGAVTIHMFCPRKPGLLLSTVIRSIENLGCDVQQAVISCFNGFSLDLFKDEVMYNCSHLLPATFIHTDHAQGIAGGLAVGAQGDQVLVGSTIGAVERQDVVLMVRYRPGLVSEGFGNKS</sequence>
<gene>
    <name evidence="4" type="ORF">EJB05_27041</name>
</gene>
<comment type="caution">
    <text evidence="4">The sequence shown here is derived from an EMBL/GenBank/DDBJ whole genome shotgun (WGS) entry which is preliminary data.</text>
</comment>
<dbReference type="InterPro" id="IPR054502">
    <property type="entry name" value="bHLH-TF_ACT-like_plant"/>
</dbReference>
<protein>
    <recommendedName>
        <fullName evidence="3">Plant bHLH transcription factor ACT-like domain-containing protein</fullName>
    </recommendedName>
</protein>
<evidence type="ECO:0000313" key="4">
    <source>
        <dbReference type="EMBL" id="TVU24594.1"/>
    </source>
</evidence>
<evidence type="ECO:0000256" key="2">
    <source>
        <dbReference type="ARBA" id="ARBA00023242"/>
    </source>
</evidence>
<feature type="non-terminal residue" evidence="4">
    <location>
        <position position="1"/>
    </location>
</feature>
<dbReference type="Proteomes" id="UP000324897">
    <property type="component" value="Chromosome 2"/>
</dbReference>
<organism evidence="4 5">
    <name type="scientific">Eragrostis curvula</name>
    <name type="common">weeping love grass</name>
    <dbReference type="NCBI Taxonomy" id="38414"/>
    <lineage>
        <taxon>Eukaryota</taxon>
        <taxon>Viridiplantae</taxon>
        <taxon>Streptophyta</taxon>
        <taxon>Embryophyta</taxon>
        <taxon>Tracheophyta</taxon>
        <taxon>Spermatophyta</taxon>
        <taxon>Magnoliopsida</taxon>
        <taxon>Liliopsida</taxon>
        <taxon>Poales</taxon>
        <taxon>Poaceae</taxon>
        <taxon>PACMAD clade</taxon>
        <taxon>Chloridoideae</taxon>
        <taxon>Eragrostideae</taxon>
        <taxon>Eragrostidinae</taxon>
        <taxon>Eragrostis</taxon>
    </lineage>
</organism>
<evidence type="ECO:0000256" key="1">
    <source>
        <dbReference type="ARBA" id="ARBA00004123"/>
    </source>
</evidence>
<dbReference type="Pfam" id="PF22754">
    <property type="entry name" value="bHLH-TF_ACT-like_plant"/>
    <property type="match status" value="1"/>
</dbReference>
<evidence type="ECO:0000259" key="3">
    <source>
        <dbReference type="Pfam" id="PF22754"/>
    </source>
</evidence>
<dbReference type="GO" id="GO:0005634">
    <property type="term" value="C:nucleus"/>
    <property type="evidence" value="ECO:0007669"/>
    <property type="project" value="UniProtKB-SubCell"/>
</dbReference>
<dbReference type="EMBL" id="RWGY01000013">
    <property type="protein sequence ID" value="TVU24594.1"/>
    <property type="molecule type" value="Genomic_DNA"/>
</dbReference>
<keyword evidence="5" id="KW-1185">Reference proteome</keyword>
<dbReference type="PANTHER" id="PTHR31945:SF129">
    <property type="entry name" value="TRANSCRIPTION FACTOR SCREAM2"/>
    <property type="match status" value="1"/>
</dbReference>
<dbReference type="PANTHER" id="PTHR31945">
    <property type="entry name" value="TRANSCRIPTION FACTOR SCREAM2-RELATED"/>
    <property type="match status" value="1"/>
</dbReference>
<dbReference type="GO" id="GO:0003700">
    <property type="term" value="F:DNA-binding transcription factor activity"/>
    <property type="evidence" value="ECO:0007669"/>
    <property type="project" value="TreeGrafter"/>
</dbReference>
<accession>A0A5J9UMF2</accession>